<reference evidence="1" key="1">
    <citation type="submission" date="2022-08" db="EMBL/GenBank/DDBJ databases">
        <title>Genome Sequence of Lecanicillium fungicola.</title>
        <authorList>
            <person name="Buettner E."/>
        </authorList>
    </citation>
    <scope>NUCLEOTIDE SEQUENCE</scope>
    <source>
        <strain evidence="1">Babe33</strain>
    </source>
</reference>
<organism evidence="1 2">
    <name type="scientific">Zarea fungicola</name>
    <dbReference type="NCBI Taxonomy" id="93591"/>
    <lineage>
        <taxon>Eukaryota</taxon>
        <taxon>Fungi</taxon>
        <taxon>Dikarya</taxon>
        <taxon>Ascomycota</taxon>
        <taxon>Pezizomycotina</taxon>
        <taxon>Sordariomycetes</taxon>
        <taxon>Hypocreomycetidae</taxon>
        <taxon>Hypocreales</taxon>
        <taxon>Cordycipitaceae</taxon>
        <taxon>Zarea</taxon>
    </lineage>
</organism>
<name>A0ACC1NY36_9HYPO</name>
<keyword evidence="2" id="KW-1185">Reference proteome</keyword>
<sequence length="455" mass="51732">MFEDSSSHHSEAVDFGPDRFQMCYQDGMLVWQPDDASVVINDVRRLTRRRCGLGESLVAGRKLDLQEATTELIVFSSTDLNTGSRVCRELQIRNLALGEWRRLSLPGRFAKCYAHEDSVIAVTSTGEAFYWSWGCPTVDLQVKSTPLTEAPRGCVPCLQTVPGAIFHPTEKGTFFLTWVYMPAPVDERIHVVVVVKYQQGKPVQRYETTVANPSRTMYPSDPYASGSMLRFSLRCQKMNNHGLYMLGVVHTCLLYDRSKGNEAFSGWSLVCFNVLTETLTHRSYGTCMTRPKFHYPTWNWAEWHDIQAWDDYLVVLWQPRPHVIHEPCTVTELFMATDTIACISGSSEAFRESVRLDRLEPALTIDTFHKRRSAIAHRVFMDDDFIIYAAPDSFLVSKFKKSKGFFMPPLTSSNSIQRVGSQDVPTRTTPPVLLQEWDGEVYTTLEVPERGVHGT</sequence>
<comment type="caution">
    <text evidence="1">The sequence shown here is derived from an EMBL/GenBank/DDBJ whole genome shotgun (WGS) entry which is preliminary data.</text>
</comment>
<evidence type="ECO:0000313" key="2">
    <source>
        <dbReference type="Proteomes" id="UP001143910"/>
    </source>
</evidence>
<dbReference type="Proteomes" id="UP001143910">
    <property type="component" value="Unassembled WGS sequence"/>
</dbReference>
<proteinExistence type="predicted"/>
<dbReference type="EMBL" id="JANJQO010000019">
    <property type="protein sequence ID" value="KAJ2983693.1"/>
    <property type="molecule type" value="Genomic_DNA"/>
</dbReference>
<evidence type="ECO:0000313" key="1">
    <source>
        <dbReference type="EMBL" id="KAJ2983693.1"/>
    </source>
</evidence>
<gene>
    <name evidence="1" type="ORF">NQ176_g512</name>
</gene>
<protein>
    <submittedName>
        <fullName evidence="1">Uncharacterized protein</fullName>
    </submittedName>
</protein>
<accession>A0ACC1NY36</accession>